<protein>
    <submittedName>
        <fullName evidence="1">Uncharacterized protein</fullName>
    </submittedName>
</protein>
<gene>
    <name evidence="1" type="ORF">HZY85_07490</name>
</gene>
<organism evidence="1 2">
    <name type="scientific">Gemelliphila palaticanis</name>
    <dbReference type="NCBI Taxonomy" id="81950"/>
    <lineage>
        <taxon>Bacteria</taxon>
        <taxon>Bacillati</taxon>
        <taxon>Bacillota</taxon>
        <taxon>Bacilli</taxon>
        <taxon>Bacillales</taxon>
        <taxon>Gemellaceae</taxon>
        <taxon>Gemelliphila</taxon>
    </lineage>
</organism>
<evidence type="ECO:0000313" key="1">
    <source>
        <dbReference type="EMBL" id="NYS48013.1"/>
    </source>
</evidence>
<proteinExistence type="predicted"/>
<keyword evidence="2" id="KW-1185">Reference proteome</keyword>
<accession>A0ABX2T311</accession>
<name>A0ABX2T311_9BACL</name>
<evidence type="ECO:0000313" key="2">
    <source>
        <dbReference type="Proteomes" id="UP000531840"/>
    </source>
</evidence>
<dbReference type="EMBL" id="JACBYF010000022">
    <property type="protein sequence ID" value="NYS48013.1"/>
    <property type="molecule type" value="Genomic_DNA"/>
</dbReference>
<sequence>MTEKFLYFIEEEININTKKKFFIKASDTYTLSLYKLDDEDYQFYEELGSDDYAAVVYLDVNRDVMEKALDKDSKLITDTVASVYLINLPREFNSNDTNLEDLLKLFFLYAFENNDFLFDNFLSIVEENGWYSSKEEAKNIYIENKQFFDELDKIILEDNFLEKYIDKENFFTIEY</sequence>
<dbReference type="Proteomes" id="UP000531840">
    <property type="component" value="Unassembled WGS sequence"/>
</dbReference>
<comment type="caution">
    <text evidence="1">The sequence shown here is derived from an EMBL/GenBank/DDBJ whole genome shotgun (WGS) entry which is preliminary data.</text>
</comment>
<reference evidence="1 2" key="1">
    <citation type="submission" date="2020-07" db="EMBL/GenBank/DDBJ databases">
        <title>MOT database genomes.</title>
        <authorList>
            <person name="Joseph S."/>
            <person name="Aduse-Opoku J."/>
            <person name="Hashim A."/>
            <person name="Wade W."/>
            <person name="Curtis M."/>
        </authorList>
    </citation>
    <scope>NUCLEOTIDE SEQUENCE [LARGE SCALE GENOMIC DNA]</scope>
    <source>
        <strain evidence="1 2">CIP 106318</strain>
    </source>
</reference>
<dbReference type="RefSeq" id="WP_179941796.1">
    <property type="nucleotide sequence ID" value="NZ_JACBYF010000022.1"/>
</dbReference>